<keyword evidence="1" id="KW-0472">Membrane</keyword>
<dbReference type="AlphaFoldDB" id="A0A8J2U7S3"/>
<keyword evidence="3" id="KW-1185">Reference proteome</keyword>
<evidence type="ECO:0000313" key="2">
    <source>
        <dbReference type="EMBL" id="GGA85210.1"/>
    </source>
</evidence>
<name>A0A8J2U7S3_9GAMM</name>
<evidence type="ECO:0000313" key="3">
    <source>
        <dbReference type="Proteomes" id="UP000619743"/>
    </source>
</evidence>
<gene>
    <name evidence="2" type="ORF">GCM10011369_29080</name>
</gene>
<accession>A0A8J2U7S3</accession>
<dbReference type="Proteomes" id="UP000619743">
    <property type="component" value="Unassembled WGS sequence"/>
</dbReference>
<proteinExistence type="predicted"/>
<reference evidence="3" key="1">
    <citation type="journal article" date="2019" name="Int. J. Syst. Evol. Microbiol.">
        <title>The Global Catalogue of Microorganisms (GCM) 10K type strain sequencing project: providing services to taxonomists for standard genome sequencing and annotation.</title>
        <authorList>
            <consortium name="The Broad Institute Genomics Platform"/>
            <consortium name="The Broad Institute Genome Sequencing Center for Infectious Disease"/>
            <person name="Wu L."/>
            <person name="Ma J."/>
        </authorList>
    </citation>
    <scope>NUCLEOTIDE SEQUENCE [LARGE SCALE GENOMIC DNA]</scope>
    <source>
        <strain evidence="3">CGMCC 1.10130</strain>
    </source>
</reference>
<dbReference type="EMBL" id="BMDX01000017">
    <property type="protein sequence ID" value="GGA85210.1"/>
    <property type="molecule type" value="Genomic_DNA"/>
</dbReference>
<comment type="caution">
    <text evidence="2">The sequence shown here is derived from an EMBL/GenBank/DDBJ whole genome shotgun (WGS) entry which is preliminary data.</text>
</comment>
<keyword evidence="1" id="KW-0812">Transmembrane</keyword>
<feature type="transmembrane region" description="Helical" evidence="1">
    <location>
        <begin position="6"/>
        <end position="27"/>
    </location>
</feature>
<sequence length="109" mass="12262">MSGLIEFLVFVAIASFGLSAIMSYKLYQRLEDKHKSTFHKLGSPQLFPRGFRSNFSVLTGLFKLLQGKTLDEIHDPKIRFYCYGGIASLSVFCLLFLCLLFTSNLALGL</sequence>
<keyword evidence="1" id="KW-1133">Transmembrane helix</keyword>
<feature type="transmembrane region" description="Helical" evidence="1">
    <location>
        <begin position="80"/>
        <end position="102"/>
    </location>
</feature>
<protein>
    <submittedName>
        <fullName evidence="2">Uncharacterized protein</fullName>
    </submittedName>
</protein>
<evidence type="ECO:0000256" key="1">
    <source>
        <dbReference type="SAM" id="Phobius"/>
    </source>
</evidence>
<organism evidence="2 3">
    <name type="scientific">Neiella marina</name>
    <dbReference type="NCBI Taxonomy" id="508461"/>
    <lineage>
        <taxon>Bacteria</taxon>
        <taxon>Pseudomonadati</taxon>
        <taxon>Pseudomonadota</taxon>
        <taxon>Gammaproteobacteria</taxon>
        <taxon>Alteromonadales</taxon>
        <taxon>Echinimonadaceae</taxon>
        <taxon>Neiella</taxon>
    </lineage>
</organism>